<accession>A0A4U7JGB1</accession>
<dbReference type="Gene3D" id="2.30.30.140">
    <property type="match status" value="1"/>
</dbReference>
<keyword evidence="3" id="KW-1185">Reference proteome</keyword>
<dbReference type="OrthoDB" id="9806017at2"/>
<dbReference type="PROSITE" id="PS01097">
    <property type="entry name" value="HUPF_HYPC"/>
    <property type="match status" value="1"/>
</dbReference>
<dbReference type="PANTHER" id="PTHR35177">
    <property type="entry name" value="HYDROGENASE MATURATION FACTOR HYBG"/>
    <property type="match status" value="1"/>
</dbReference>
<dbReference type="InterPro" id="IPR019812">
    <property type="entry name" value="Hydgase_assmbl_chp_CS"/>
</dbReference>
<dbReference type="InterPro" id="IPR001109">
    <property type="entry name" value="Hydrogenase_HupF/HypC"/>
</dbReference>
<dbReference type="Pfam" id="PF01455">
    <property type="entry name" value="HupF_HypC"/>
    <property type="match status" value="1"/>
</dbReference>
<dbReference type="PRINTS" id="PR00445">
    <property type="entry name" value="HUPFHYPC"/>
</dbReference>
<name>A0A4U7JGB1_9FIRM</name>
<dbReference type="GO" id="GO:1902670">
    <property type="term" value="F:carbon dioxide binding"/>
    <property type="evidence" value="ECO:0007669"/>
    <property type="project" value="TreeGrafter"/>
</dbReference>
<dbReference type="AlphaFoldDB" id="A0A4U7JGB1"/>
<reference evidence="2 3" key="1">
    <citation type="submission" date="2020-09" db="EMBL/GenBank/DDBJ databases">
        <title>Characterization and genome sequencing of Ruminiclostridium sp. nov. MA18.</title>
        <authorList>
            <person name="Rettenmaier R."/>
            <person name="Kowollik M.-L."/>
            <person name="Liebl W."/>
            <person name="Zverlov V."/>
        </authorList>
    </citation>
    <scope>NUCLEOTIDE SEQUENCE [LARGE SCALE GENOMIC DNA]</scope>
    <source>
        <strain evidence="2 3">MA18</strain>
    </source>
</reference>
<dbReference type="PANTHER" id="PTHR35177:SF2">
    <property type="entry name" value="HYDROGENASE MATURATION FACTOR HYBG"/>
    <property type="match status" value="1"/>
</dbReference>
<sequence>MCLGLPSKVLSIDGNTGTVEMMGVSNTVSIELLENVKVGDYVLVHAGCAIQVLDQEEALKTIEIFEDIRKMGI</sequence>
<protein>
    <submittedName>
        <fullName evidence="2">HypC/HybG/HupF family hydrogenase formation chaperone</fullName>
    </submittedName>
</protein>
<dbReference type="GO" id="GO:0005506">
    <property type="term" value="F:iron ion binding"/>
    <property type="evidence" value="ECO:0007669"/>
    <property type="project" value="TreeGrafter"/>
</dbReference>
<evidence type="ECO:0000313" key="3">
    <source>
        <dbReference type="Proteomes" id="UP000306409"/>
    </source>
</evidence>
<evidence type="ECO:0000313" key="2">
    <source>
        <dbReference type="EMBL" id="QNU65731.1"/>
    </source>
</evidence>
<dbReference type="KEGG" id="rher:EHE19_012490"/>
<evidence type="ECO:0000256" key="1">
    <source>
        <dbReference type="ARBA" id="ARBA00006018"/>
    </source>
</evidence>
<dbReference type="RefSeq" id="WP_137697900.1">
    <property type="nucleotide sequence ID" value="NZ_CP061336.1"/>
</dbReference>
<dbReference type="EMBL" id="CP061336">
    <property type="protein sequence ID" value="QNU65731.1"/>
    <property type="molecule type" value="Genomic_DNA"/>
</dbReference>
<dbReference type="FunFam" id="2.30.30.140:FF:000022">
    <property type="entry name" value="Hydrogenase assembly chaperone HybG"/>
    <property type="match status" value="1"/>
</dbReference>
<comment type="similarity">
    <text evidence="1">Belongs to the HupF/HypC family.</text>
</comment>
<dbReference type="GO" id="GO:0051604">
    <property type="term" value="P:protein maturation"/>
    <property type="evidence" value="ECO:0007669"/>
    <property type="project" value="TreeGrafter"/>
</dbReference>
<organism evidence="2 3">
    <name type="scientific">Ruminiclostridium herbifermentans</name>
    <dbReference type="NCBI Taxonomy" id="2488810"/>
    <lineage>
        <taxon>Bacteria</taxon>
        <taxon>Bacillati</taxon>
        <taxon>Bacillota</taxon>
        <taxon>Clostridia</taxon>
        <taxon>Eubacteriales</taxon>
        <taxon>Oscillospiraceae</taxon>
        <taxon>Ruminiclostridium</taxon>
    </lineage>
</organism>
<dbReference type="NCBIfam" id="TIGR00074">
    <property type="entry name" value="hypC_hupF"/>
    <property type="match status" value="1"/>
</dbReference>
<dbReference type="Proteomes" id="UP000306409">
    <property type="component" value="Chromosome"/>
</dbReference>
<proteinExistence type="inferred from homology"/>
<dbReference type="SUPFAM" id="SSF159127">
    <property type="entry name" value="HupF/HypC-like"/>
    <property type="match status" value="1"/>
</dbReference>
<gene>
    <name evidence="2" type="ORF">EHE19_012490</name>
</gene>